<evidence type="ECO:0000313" key="2">
    <source>
        <dbReference type="EMBL" id="KAK7391581.1"/>
    </source>
</evidence>
<dbReference type="EMBL" id="JAYMYS010000005">
    <property type="protein sequence ID" value="KAK7391581.1"/>
    <property type="molecule type" value="Genomic_DNA"/>
</dbReference>
<evidence type="ECO:0000256" key="1">
    <source>
        <dbReference type="SAM" id="MobiDB-lite"/>
    </source>
</evidence>
<proteinExistence type="predicted"/>
<evidence type="ECO:0000313" key="3">
    <source>
        <dbReference type="Proteomes" id="UP001386955"/>
    </source>
</evidence>
<dbReference type="AlphaFoldDB" id="A0AAN9XGT3"/>
<dbReference type="Proteomes" id="UP001386955">
    <property type="component" value="Unassembled WGS sequence"/>
</dbReference>
<keyword evidence="3" id="KW-1185">Reference proteome</keyword>
<sequence length="194" mass="21425">MKEESTLKEKTPLNKEAHGVAGRGKPRVNVAPVRVNSYAEAVKGLKGSKGGEFAEGQGSVKTPSQFLWFKSSVEDAEYLSKAFVGLVERKNEACSCTSSIGFSCNLSVDEAELKAVVGSGGSWFWSQEQSRWPVLEVLPKWKNRSREQIREFNVLPSCMQPSHVQQRDKIITSRDDCVEGAREISEVGMGRGKE</sequence>
<feature type="compositionally biased region" description="Basic and acidic residues" evidence="1">
    <location>
        <begin position="1"/>
        <end position="18"/>
    </location>
</feature>
<name>A0AAN9XGT3_PSOTE</name>
<gene>
    <name evidence="2" type="ORF">VNO78_19998</name>
</gene>
<comment type="caution">
    <text evidence="2">The sequence shown here is derived from an EMBL/GenBank/DDBJ whole genome shotgun (WGS) entry which is preliminary data.</text>
</comment>
<organism evidence="2 3">
    <name type="scientific">Psophocarpus tetragonolobus</name>
    <name type="common">Winged bean</name>
    <name type="synonym">Dolichos tetragonolobus</name>
    <dbReference type="NCBI Taxonomy" id="3891"/>
    <lineage>
        <taxon>Eukaryota</taxon>
        <taxon>Viridiplantae</taxon>
        <taxon>Streptophyta</taxon>
        <taxon>Embryophyta</taxon>
        <taxon>Tracheophyta</taxon>
        <taxon>Spermatophyta</taxon>
        <taxon>Magnoliopsida</taxon>
        <taxon>eudicotyledons</taxon>
        <taxon>Gunneridae</taxon>
        <taxon>Pentapetalae</taxon>
        <taxon>rosids</taxon>
        <taxon>fabids</taxon>
        <taxon>Fabales</taxon>
        <taxon>Fabaceae</taxon>
        <taxon>Papilionoideae</taxon>
        <taxon>50 kb inversion clade</taxon>
        <taxon>NPAAA clade</taxon>
        <taxon>indigoferoid/millettioid clade</taxon>
        <taxon>Phaseoleae</taxon>
        <taxon>Psophocarpus</taxon>
    </lineage>
</organism>
<protein>
    <submittedName>
        <fullName evidence="2">Uncharacterized protein</fullName>
    </submittedName>
</protein>
<feature type="region of interest" description="Disordered" evidence="1">
    <location>
        <begin position="1"/>
        <end position="26"/>
    </location>
</feature>
<accession>A0AAN9XGT3</accession>
<reference evidence="2 3" key="1">
    <citation type="submission" date="2024-01" db="EMBL/GenBank/DDBJ databases">
        <title>The genomes of 5 underutilized Papilionoideae crops provide insights into root nodulation and disease resistanc.</title>
        <authorList>
            <person name="Jiang F."/>
        </authorList>
    </citation>
    <scope>NUCLEOTIDE SEQUENCE [LARGE SCALE GENOMIC DNA]</scope>
    <source>
        <strain evidence="2">DUOXIRENSHENG_FW03</strain>
        <tissue evidence="2">Leaves</tissue>
    </source>
</reference>